<keyword evidence="3" id="KW-0285">Flavoprotein</keyword>
<dbReference type="AlphaFoldDB" id="A0A9W6NWU3"/>
<dbReference type="GO" id="GO:0003995">
    <property type="term" value="F:acyl-CoA dehydrogenase activity"/>
    <property type="evidence" value="ECO:0007669"/>
    <property type="project" value="TreeGrafter"/>
</dbReference>
<comment type="caution">
    <text evidence="8">The sequence shown here is derived from an EMBL/GenBank/DDBJ whole genome shotgun (WGS) entry which is preliminary data.</text>
</comment>
<evidence type="ECO:0000313" key="9">
    <source>
        <dbReference type="Proteomes" id="UP001143463"/>
    </source>
</evidence>
<dbReference type="PANTHER" id="PTHR43884">
    <property type="entry name" value="ACYL-COA DEHYDROGENASE"/>
    <property type="match status" value="1"/>
</dbReference>
<feature type="domain" description="Acyl-CoA dehydrogenase/oxidase C-terminal" evidence="6">
    <location>
        <begin position="226"/>
        <end position="364"/>
    </location>
</feature>
<evidence type="ECO:0000256" key="2">
    <source>
        <dbReference type="ARBA" id="ARBA00009347"/>
    </source>
</evidence>
<dbReference type="Pfam" id="PF00441">
    <property type="entry name" value="Acyl-CoA_dh_1"/>
    <property type="match status" value="1"/>
</dbReference>
<dbReference type="RefSeq" id="WP_271214897.1">
    <property type="nucleotide sequence ID" value="NZ_BSFQ01000016.1"/>
</dbReference>
<accession>A0A9W6NWU3</accession>
<dbReference type="PANTHER" id="PTHR43884:SF20">
    <property type="entry name" value="ACYL-COA DEHYDROGENASE FADE28"/>
    <property type="match status" value="1"/>
</dbReference>
<dbReference type="InterPro" id="IPR046373">
    <property type="entry name" value="Acyl-CoA_Oxase/DH_mid-dom_sf"/>
</dbReference>
<dbReference type="Gene3D" id="2.40.110.10">
    <property type="entry name" value="Butyryl-CoA Dehydrogenase, subunit A, domain 2"/>
    <property type="match status" value="1"/>
</dbReference>
<comment type="cofactor">
    <cofactor evidence="1">
        <name>FAD</name>
        <dbReference type="ChEBI" id="CHEBI:57692"/>
    </cofactor>
</comment>
<dbReference type="Gene3D" id="1.20.140.10">
    <property type="entry name" value="Butyryl-CoA Dehydrogenase, subunit A, domain 3"/>
    <property type="match status" value="1"/>
</dbReference>
<evidence type="ECO:0000256" key="1">
    <source>
        <dbReference type="ARBA" id="ARBA00001974"/>
    </source>
</evidence>
<dbReference type="InterPro" id="IPR009100">
    <property type="entry name" value="AcylCoA_DH/oxidase_NM_dom_sf"/>
</dbReference>
<feature type="domain" description="Acyl-CoA dehydrogenase/oxidase N-terminal" evidence="7">
    <location>
        <begin position="8"/>
        <end position="120"/>
    </location>
</feature>
<evidence type="ECO:0000313" key="8">
    <source>
        <dbReference type="EMBL" id="GLL12730.1"/>
    </source>
</evidence>
<dbReference type="Gene3D" id="1.10.540.10">
    <property type="entry name" value="Acyl-CoA dehydrogenase/oxidase, N-terminal domain"/>
    <property type="match status" value="1"/>
</dbReference>
<gene>
    <name evidence="8" type="primary">acd_7</name>
    <name evidence="8" type="ORF">GCM10017577_38710</name>
</gene>
<evidence type="ECO:0000256" key="3">
    <source>
        <dbReference type="ARBA" id="ARBA00022630"/>
    </source>
</evidence>
<keyword evidence="4" id="KW-0274">FAD</keyword>
<dbReference type="InterPro" id="IPR037069">
    <property type="entry name" value="AcylCoA_DH/ox_N_sf"/>
</dbReference>
<keyword evidence="5" id="KW-0560">Oxidoreductase</keyword>
<organism evidence="8 9">
    <name type="scientific">Pseudonocardia halophobica</name>
    <dbReference type="NCBI Taxonomy" id="29401"/>
    <lineage>
        <taxon>Bacteria</taxon>
        <taxon>Bacillati</taxon>
        <taxon>Actinomycetota</taxon>
        <taxon>Actinomycetes</taxon>
        <taxon>Pseudonocardiales</taxon>
        <taxon>Pseudonocardiaceae</taxon>
        <taxon>Pseudonocardia</taxon>
    </lineage>
</organism>
<dbReference type="GO" id="GO:0050660">
    <property type="term" value="F:flavin adenine dinucleotide binding"/>
    <property type="evidence" value="ECO:0007669"/>
    <property type="project" value="InterPro"/>
</dbReference>
<name>A0A9W6NWU3_9PSEU</name>
<dbReference type="Pfam" id="PF02771">
    <property type="entry name" value="Acyl-CoA_dh_N"/>
    <property type="match status" value="1"/>
</dbReference>
<evidence type="ECO:0000259" key="7">
    <source>
        <dbReference type="Pfam" id="PF02771"/>
    </source>
</evidence>
<dbReference type="Proteomes" id="UP001143463">
    <property type="component" value="Unassembled WGS sequence"/>
</dbReference>
<dbReference type="InterPro" id="IPR013786">
    <property type="entry name" value="AcylCoA_DH/ox_N"/>
</dbReference>
<comment type="similarity">
    <text evidence="2">Belongs to the acyl-CoA dehydrogenase family.</text>
</comment>
<dbReference type="InterPro" id="IPR009075">
    <property type="entry name" value="AcylCo_DH/oxidase_C"/>
</dbReference>
<sequence>MPAFAVPPEHADLRAAVRRFLTECSPEAEVRRLMETGAGHDPAVWKRMAGELGLQGLIVPADHGGAGAGRVELGIVLEEAGRALLCAPLFATVALAATLLLECDDADAQARYLPGIATGDTVATVAVSAPDPGRRPPGSGVAAAGTAEGWRLTGEEPYVVDGHAADLLLVPARTPAGLSLFAVDGRLAQRHPLQTVDRTRRLARVTFADTPGELLGRDGSAGPVLDRTLDLAAVALASEQAGAAAFVLERTVAYAKERVQFGRPIGGFQAIKHMLADLLLESESAISAARWAAAAADEGDPDLPALASLVRAYCSDAFVRIAADSIQIHGGIGFTWEQAAHLYLRRARTSAQLLGDAAYHRERHLQRSMT</sequence>
<evidence type="ECO:0000259" key="6">
    <source>
        <dbReference type="Pfam" id="PF00441"/>
    </source>
</evidence>
<reference evidence="8" key="1">
    <citation type="journal article" date="2014" name="Int. J. Syst. Evol. Microbiol.">
        <title>Complete genome sequence of Corynebacterium casei LMG S-19264T (=DSM 44701T), isolated from a smear-ripened cheese.</title>
        <authorList>
            <consortium name="US DOE Joint Genome Institute (JGI-PGF)"/>
            <person name="Walter F."/>
            <person name="Albersmeier A."/>
            <person name="Kalinowski J."/>
            <person name="Ruckert C."/>
        </authorList>
    </citation>
    <scope>NUCLEOTIDE SEQUENCE</scope>
    <source>
        <strain evidence="8">VKM Ac-1069</strain>
    </source>
</reference>
<dbReference type="InterPro" id="IPR036250">
    <property type="entry name" value="AcylCo_DH-like_C"/>
</dbReference>
<reference evidence="8" key="2">
    <citation type="submission" date="2023-01" db="EMBL/GenBank/DDBJ databases">
        <authorList>
            <person name="Sun Q."/>
            <person name="Evtushenko L."/>
        </authorList>
    </citation>
    <scope>NUCLEOTIDE SEQUENCE</scope>
    <source>
        <strain evidence="8">VKM Ac-1069</strain>
    </source>
</reference>
<dbReference type="EMBL" id="BSFQ01000016">
    <property type="protein sequence ID" value="GLL12730.1"/>
    <property type="molecule type" value="Genomic_DNA"/>
</dbReference>
<dbReference type="CDD" id="cd00567">
    <property type="entry name" value="ACAD"/>
    <property type="match status" value="1"/>
</dbReference>
<evidence type="ECO:0000256" key="5">
    <source>
        <dbReference type="ARBA" id="ARBA00023002"/>
    </source>
</evidence>
<protein>
    <submittedName>
        <fullName evidence="8">Acyl-CoA dehydrogenase</fullName>
    </submittedName>
</protein>
<dbReference type="SUPFAM" id="SSF56645">
    <property type="entry name" value="Acyl-CoA dehydrogenase NM domain-like"/>
    <property type="match status" value="1"/>
</dbReference>
<evidence type="ECO:0000256" key="4">
    <source>
        <dbReference type="ARBA" id="ARBA00022827"/>
    </source>
</evidence>
<proteinExistence type="inferred from homology"/>
<keyword evidence="9" id="KW-1185">Reference proteome</keyword>
<dbReference type="SUPFAM" id="SSF47203">
    <property type="entry name" value="Acyl-CoA dehydrogenase C-terminal domain-like"/>
    <property type="match status" value="1"/>
</dbReference>